<gene>
    <name evidence="2" type="ORF">AArcSl_2630</name>
</gene>
<dbReference type="KEGG" id="hdf:AArcSl_2630"/>
<protein>
    <submittedName>
        <fullName evidence="2">Uncharacterized protein</fullName>
    </submittedName>
</protein>
<organism evidence="2 3">
    <name type="scientific">Halalkaliarchaeum desulfuricum</name>
    <dbReference type="NCBI Taxonomy" id="2055893"/>
    <lineage>
        <taxon>Archaea</taxon>
        <taxon>Methanobacteriati</taxon>
        <taxon>Methanobacteriota</taxon>
        <taxon>Stenosarchaea group</taxon>
        <taxon>Halobacteria</taxon>
        <taxon>Halobacteriales</taxon>
        <taxon>Haloferacaceae</taxon>
        <taxon>Halalkaliarchaeum</taxon>
    </lineage>
</organism>
<sequence>MFRRESKGFDAGAALRSGRSFIYDTGNTLAVVTTDAIARTLRTLAERTATAKPPYAGVIEEADAALGELDRAASFVDTDGLIRLSEATDSARRDEREELAERGETALGAYQRLREAAAGDVTRSPEHRGRTPPEKGSPSEPNRSVRGTHIPQKVQRSTNDTG</sequence>
<reference evidence="3" key="1">
    <citation type="submission" date="2017-11" db="EMBL/GenBank/DDBJ databases">
        <title>Phenotypic and genomic properties of facultatively anaerobic sulfur-reducing natronoarchaea from hypersaline soda lakes.</title>
        <authorList>
            <person name="Sorokin D.Y."/>
            <person name="Kublanov I.V."/>
            <person name="Roman P."/>
            <person name="Sinninghe Damste J.S."/>
            <person name="Golyshin P.N."/>
            <person name="Rojo D."/>
            <person name="Ciordia S."/>
            <person name="Mena M.D.C."/>
            <person name="Ferrer M."/>
            <person name="Messina E."/>
            <person name="Smedile F."/>
            <person name="La Spada G."/>
            <person name="La Cono V."/>
            <person name="Yakimov M.M."/>
        </authorList>
    </citation>
    <scope>NUCLEOTIDE SEQUENCE [LARGE SCALE GENOMIC DNA]</scope>
    <source>
        <strain evidence="3">AArc-Sl</strain>
    </source>
</reference>
<dbReference type="EMBL" id="CP025066">
    <property type="protein sequence ID" value="AUX10249.1"/>
    <property type="molecule type" value="Genomic_DNA"/>
</dbReference>
<feature type="compositionally biased region" description="Basic and acidic residues" evidence="1">
    <location>
        <begin position="112"/>
        <end position="133"/>
    </location>
</feature>
<evidence type="ECO:0000313" key="2">
    <source>
        <dbReference type="EMBL" id="AUX10249.1"/>
    </source>
</evidence>
<evidence type="ECO:0000256" key="1">
    <source>
        <dbReference type="SAM" id="MobiDB-lite"/>
    </source>
</evidence>
<dbReference type="AlphaFoldDB" id="A0A343TMC7"/>
<proteinExistence type="predicted"/>
<evidence type="ECO:0000313" key="3">
    <source>
        <dbReference type="Proteomes" id="UP000263012"/>
    </source>
</evidence>
<dbReference type="Pfam" id="PF25920">
    <property type="entry name" value="DUF7966"/>
    <property type="match status" value="1"/>
</dbReference>
<accession>A0A343TMC7</accession>
<feature type="region of interest" description="Disordered" evidence="1">
    <location>
        <begin position="87"/>
        <end position="162"/>
    </location>
</feature>
<dbReference type="Proteomes" id="UP000263012">
    <property type="component" value="Chromosome"/>
</dbReference>
<feature type="compositionally biased region" description="Basic and acidic residues" evidence="1">
    <location>
        <begin position="89"/>
        <end position="104"/>
    </location>
</feature>
<name>A0A343TMC7_9EURY</name>
<keyword evidence="3" id="KW-1185">Reference proteome</keyword>
<dbReference type="InterPro" id="IPR058272">
    <property type="entry name" value="DUF7966"/>
</dbReference>